<dbReference type="Pfam" id="PF02014">
    <property type="entry name" value="Reeler"/>
    <property type="match status" value="1"/>
</dbReference>
<dbReference type="InterPro" id="IPR002861">
    <property type="entry name" value="Reeler_dom"/>
</dbReference>
<keyword evidence="1" id="KW-1133">Transmembrane helix</keyword>
<evidence type="ECO:0000256" key="2">
    <source>
        <dbReference type="SAM" id="SignalP"/>
    </source>
</evidence>
<feature type="transmembrane region" description="Helical" evidence="1">
    <location>
        <begin position="188"/>
        <end position="209"/>
    </location>
</feature>
<evidence type="ECO:0000259" key="3">
    <source>
        <dbReference type="PROSITE" id="PS51019"/>
    </source>
</evidence>
<feature type="domain" description="Reelin" evidence="3">
    <location>
        <begin position="10"/>
        <end position="178"/>
    </location>
</feature>
<feature type="signal peptide" evidence="2">
    <location>
        <begin position="1"/>
        <end position="18"/>
    </location>
</feature>
<accession>A0A0N4UJF6</accession>
<organism evidence="5 7">
    <name type="scientific">Dracunculus medinensis</name>
    <name type="common">Guinea worm</name>
    <dbReference type="NCBI Taxonomy" id="318479"/>
    <lineage>
        <taxon>Eukaryota</taxon>
        <taxon>Metazoa</taxon>
        <taxon>Ecdysozoa</taxon>
        <taxon>Nematoda</taxon>
        <taxon>Chromadorea</taxon>
        <taxon>Rhabditida</taxon>
        <taxon>Spirurina</taxon>
        <taxon>Dracunculoidea</taxon>
        <taxon>Dracunculidae</taxon>
        <taxon>Dracunculus</taxon>
    </lineage>
</organism>
<keyword evidence="1" id="KW-0472">Membrane</keyword>
<reference evidence="7" key="1">
    <citation type="submission" date="2017-02" db="UniProtKB">
        <authorList>
            <consortium name="WormBaseParasite"/>
        </authorList>
    </citation>
    <scope>IDENTIFICATION</scope>
</reference>
<dbReference type="EMBL" id="UYYG01000040">
    <property type="protein sequence ID" value="VDN52015.1"/>
    <property type="molecule type" value="Genomic_DNA"/>
</dbReference>
<reference evidence="4 6" key="2">
    <citation type="submission" date="2018-11" db="EMBL/GenBank/DDBJ databases">
        <authorList>
            <consortium name="Pathogen Informatics"/>
        </authorList>
    </citation>
    <scope>NUCLEOTIDE SEQUENCE [LARGE SCALE GENOMIC DNA]</scope>
</reference>
<dbReference type="PANTHER" id="PTHR45828:SF42">
    <property type="entry name" value="DEFENSE PROTEIN L(2)34FC"/>
    <property type="match status" value="1"/>
</dbReference>
<protein>
    <submittedName>
        <fullName evidence="7">Reelin domain-containing protein</fullName>
    </submittedName>
</protein>
<dbReference type="PANTHER" id="PTHR45828">
    <property type="entry name" value="CYTOCHROME B561/FERRIC REDUCTASE TRANSMEMBRANE"/>
    <property type="match status" value="1"/>
</dbReference>
<evidence type="ECO:0000313" key="4">
    <source>
        <dbReference type="EMBL" id="VDN52015.1"/>
    </source>
</evidence>
<evidence type="ECO:0000313" key="7">
    <source>
        <dbReference type="WBParaSite" id="DME_0000779101-mRNA-1"/>
    </source>
</evidence>
<sequence>MLKIVFLIIILLHEQFECWPDGAPCIHSTFESMNPLEAVEHQGGLQLTPPPYEIVVKQKCYWKGQPIELSLKGKTIKDRFKGFAIQPISIGRFLRLDNNGSWQQQCYRYRNSVTHSHDELKKKMKLWWKNDDDDSNYVQFVATVVKSQKEFWVKSILSIPIPPCHLEPLGMREEYVPPPITPPPPVCLILFIIIFSENFAITFCSILVLKYNQN</sequence>
<keyword evidence="6" id="KW-1185">Reference proteome</keyword>
<feature type="chain" id="PRO_5033229944" evidence="2">
    <location>
        <begin position="19"/>
        <end position="214"/>
    </location>
</feature>
<dbReference type="Proteomes" id="UP000274756">
    <property type="component" value="Unassembled WGS sequence"/>
</dbReference>
<evidence type="ECO:0000313" key="5">
    <source>
        <dbReference type="Proteomes" id="UP000038040"/>
    </source>
</evidence>
<dbReference type="GO" id="GO:0016020">
    <property type="term" value="C:membrane"/>
    <property type="evidence" value="ECO:0007669"/>
    <property type="project" value="TreeGrafter"/>
</dbReference>
<dbReference type="InterPro" id="IPR042307">
    <property type="entry name" value="Reeler_sf"/>
</dbReference>
<proteinExistence type="predicted"/>
<dbReference type="Proteomes" id="UP000038040">
    <property type="component" value="Unplaced"/>
</dbReference>
<dbReference type="WBParaSite" id="DME_0000779101-mRNA-1">
    <property type="protein sequence ID" value="DME_0000779101-mRNA-1"/>
    <property type="gene ID" value="DME_0000779101"/>
</dbReference>
<keyword evidence="2" id="KW-0732">Signal</keyword>
<dbReference type="Gene3D" id="2.60.40.4060">
    <property type="entry name" value="Reeler domain"/>
    <property type="match status" value="1"/>
</dbReference>
<dbReference type="AlphaFoldDB" id="A0A0N4UJF6"/>
<dbReference type="PROSITE" id="PS51019">
    <property type="entry name" value="REELIN"/>
    <property type="match status" value="1"/>
</dbReference>
<gene>
    <name evidence="4" type="ORF">DME_LOCUS1988</name>
</gene>
<keyword evidence="1" id="KW-0812">Transmembrane</keyword>
<dbReference type="CDD" id="cd08544">
    <property type="entry name" value="Reeler"/>
    <property type="match status" value="1"/>
</dbReference>
<evidence type="ECO:0000256" key="1">
    <source>
        <dbReference type="SAM" id="Phobius"/>
    </source>
</evidence>
<dbReference type="OrthoDB" id="6418377at2759"/>
<name>A0A0N4UJF6_DRAME</name>
<evidence type="ECO:0000313" key="6">
    <source>
        <dbReference type="Proteomes" id="UP000274756"/>
    </source>
</evidence>
<dbReference type="InterPro" id="IPR051237">
    <property type="entry name" value="Ferric-chelate_Red/DefProt"/>
</dbReference>